<dbReference type="InterPro" id="IPR006202">
    <property type="entry name" value="Neur_chan_lig-bd"/>
</dbReference>
<dbReference type="STRING" id="10195.A0A3M7QMM2"/>
<dbReference type="InterPro" id="IPR006201">
    <property type="entry name" value="Neur_channel"/>
</dbReference>
<dbReference type="Gene3D" id="2.70.170.10">
    <property type="entry name" value="Neurotransmitter-gated ion-channel ligand-binding domain"/>
    <property type="match status" value="1"/>
</dbReference>
<dbReference type="Pfam" id="PF02931">
    <property type="entry name" value="Neur_chan_LBD"/>
    <property type="match status" value="1"/>
</dbReference>
<dbReference type="Proteomes" id="UP000276133">
    <property type="component" value="Unassembled WGS sequence"/>
</dbReference>
<dbReference type="InterPro" id="IPR036719">
    <property type="entry name" value="Neuro-gated_channel_TM_sf"/>
</dbReference>
<dbReference type="GO" id="GO:0004888">
    <property type="term" value="F:transmembrane signaling receptor activity"/>
    <property type="evidence" value="ECO:0007669"/>
    <property type="project" value="InterPro"/>
</dbReference>
<keyword evidence="4 5" id="KW-0472">Membrane</keyword>
<evidence type="ECO:0000256" key="4">
    <source>
        <dbReference type="ARBA" id="ARBA00023136"/>
    </source>
</evidence>
<dbReference type="EMBL" id="REGN01005734">
    <property type="protein sequence ID" value="RNA12245.1"/>
    <property type="molecule type" value="Genomic_DNA"/>
</dbReference>
<reference evidence="8 9" key="1">
    <citation type="journal article" date="2018" name="Sci. Rep.">
        <title>Genomic signatures of local adaptation to the degree of environmental predictability in rotifers.</title>
        <authorList>
            <person name="Franch-Gras L."/>
            <person name="Hahn C."/>
            <person name="Garcia-Roger E.M."/>
            <person name="Carmona M.J."/>
            <person name="Serra M."/>
            <person name="Gomez A."/>
        </authorList>
    </citation>
    <scope>NUCLEOTIDE SEQUENCE [LARGE SCALE GENOMIC DNA]</scope>
    <source>
        <strain evidence="8">HYR1</strain>
    </source>
</reference>
<name>A0A3M7QMM2_BRAPC</name>
<evidence type="ECO:0000259" key="6">
    <source>
        <dbReference type="Pfam" id="PF02931"/>
    </source>
</evidence>
<keyword evidence="8" id="KW-0675">Receptor</keyword>
<accession>A0A3M7QMM2</accession>
<proteinExistence type="predicted"/>
<dbReference type="InterPro" id="IPR036734">
    <property type="entry name" value="Neur_chan_lig-bd_sf"/>
</dbReference>
<evidence type="ECO:0000313" key="9">
    <source>
        <dbReference type="Proteomes" id="UP000276133"/>
    </source>
</evidence>
<comment type="caution">
    <text evidence="8">The sequence shown here is derived from an EMBL/GenBank/DDBJ whole genome shotgun (WGS) entry which is preliminary data.</text>
</comment>
<evidence type="ECO:0000256" key="3">
    <source>
        <dbReference type="ARBA" id="ARBA00022989"/>
    </source>
</evidence>
<comment type="subcellular location">
    <subcellularLocation>
        <location evidence="1">Membrane</location>
        <topology evidence="1">Multi-pass membrane protein</topology>
    </subcellularLocation>
</comment>
<feature type="transmembrane region" description="Helical" evidence="5">
    <location>
        <begin position="166"/>
        <end position="183"/>
    </location>
</feature>
<sequence length="368" mass="42545">MLSSWTYDGYGINLIKNSDLGDLSNYIANGEWNLEELSVYRNVKTYSCCPNPYPNITYHVIIKRRPLFYVFNMILPSMLITIVGFLGFLIPPDSGEKVSMGVTTLLSMTVFLMLVAESMPPNSDSVPLIASYYFGSMFIISLATAGTVLSLNIHKKGNEGKPVSRIIQKLFFGVIAKILLINIDLRITKYKSRIVPSRFKQRSSLQEHSAKNQDFFDVEGLILTETKPRGNINKIEKSYCGNFDEDVLSNRLLIRESPLISKNNWRKTKSQKEYKSAEEDFSSISSDHNRETLNGINLVLKAKDYEDHSHSFRELYYNQKKLMKMLKDFDRKIDFYELREQINEYREEVRIQWTQLAYVIDALLGYTF</sequence>
<evidence type="ECO:0000256" key="2">
    <source>
        <dbReference type="ARBA" id="ARBA00022692"/>
    </source>
</evidence>
<feature type="non-terminal residue" evidence="8">
    <location>
        <position position="368"/>
    </location>
</feature>
<dbReference type="InterPro" id="IPR038050">
    <property type="entry name" value="Neuro_actylchol_rec"/>
</dbReference>
<keyword evidence="2 5" id="KW-0812">Transmembrane</keyword>
<feature type="domain" description="Neurotransmitter-gated ion-channel transmembrane" evidence="7">
    <location>
        <begin position="73"/>
        <end position="364"/>
    </location>
</feature>
<dbReference type="GO" id="GO:0016020">
    <property type="term" value="C:membrane"/>
    <property type="evidence" value="ECO:0007669"/>
    <property type="project" value="UniProtKB-SubCell"/>
</dbReference>
<feature type="domain" description="Neurotransmitter-gated ion-channel ligand-binding" evidence="6">
    <location>
        <begin position="2"/>
        <end position="66"/>
    </location>
</feature>
<evidence type="ECO:0000313" key="8">
    <source>
        <dbReference type="EMBL" id="RNA12245.1"/>
    </source>
</evidence>
<evidence type="ECO:0000259" key="7">
    <source>
        <dbReference type="Pfam" id="PF02932"/>
    </source>
</evidence>
<dbReference type="FunFam" id="1.20.58.390:FF:000073">
    <property type="entry name" value="Neuronal acetylcholine receptor subunit alpha-9-II"/>
    <property type="match status" value="1"/>
</dbReference>
<dbReference type="AlphaFoldDB" id="A0A3M7QMM2"/>
<dbReference type="Gene3D" id="1.20.58.390">
    <property type="entry name" value="Neurotransmitter-gated ion-channel transmembrane domain"/>
    <property type="match status" value="1"/>
</dbReference>
<organism evidence="8 9">
    <name type="scientific">Brachionus plicatilis</name>
    <name type="common">Marine rotifer</name>
    <name type="synonym">Brachionus muelleri</name>
    <dbReference type="NCBI Taxonomy" id="10195"/>
    <lineage>
        <taxon>Eukaryota</taxon>
        <taxon>Metazoa</taxon>
        <taxon>Spiralia</taxon>
        <taxon>Gnathifera</taxon>
        <taxon>Rotifera</taxon>
        <taxon>Eurotatoria</taxon>
        <taxon>Monogononta</taxon>
        <taxon>Pseudotrocha</taxon>
        <taxon>Ploima</taxon>
        <taxon>Brachionidae</taxon>
        <taxon>Brachionus</taxon>
    </lineage>
</organism>
<dbReference type="InterPro" id="IPR006029">
    <property type="entry name" value="Neurotrans-gated_channel_TM"/>
</dbReference>
<evidence type="ECO:0000256" key="5">
    <source>
        <dbReference type="SAM" id="Phobius"/>
    </source>
</evidence>
<dbReference type="SUPFAM" id="SSF63712">
    <property type="entry name" value="Nicotinic receptor ligand binding domain-like"/>
    <property type="match status" value="1"/>
</dbReference>
<dbReference type="GO" id="GO:0005230">
    <property type="term" value="F:extracellular ligand-gated monoatomic ion channel activity"/>
    <property type="evidence" value="ECO:0007669"/>
    <property type="project" value="InterPro"/>
</dbReference>
<dbReference type="Pfam" id="PF02932">
    <property type="entry name" value="Neur_chan_memb"/>
    <property type="match status" value="1"/>
</dbReference>
<keyword evidence="3 5" id="KW-1133">Transmembrane helix</keyword>
<feature type="transmembrane region" description="Helical" evidence="5">
    <location>
        <begin position="128"/>
        <end position="154"/>
    </location>
</feature>
<gene>
    <name evidence="8" type="ORF">BpHYR1_043028</name>
</gene>
<dbReference type="SUPFAM" id="SSF90112">
    <property type="entry name" value="Neurotransmitter-gated ion-channel transmembrane pore"/>
    <property type="match status" value="1"/>
</dbReference>
<evidence type="ECO:0000256" key="1">
    <source>
        <dbReference type="ARBA" id="ARBA00004141"/>
    </source>
</evidence>
<feature type="transmembrane region" description="Helical" evidence="5">
    <location>
        <begin position="67"/>
        <end position="92"/>
    </location>
</feature>
<protein>
    <submittedName>
        <fullName evidence="8">Neuronal acetylcholine receptor subunit alpha-10-like</fullName>
    </submittedName>
</protein>
<feature type="transmembrane region" description="Helical" evidence="5">
    <location>
        <begin position="98"/>
        <end position="116"/>
    </location>
</feature>
<keyword evidence="9" id="KW-1185">Reference proteome</keyword>
<dbReference type="PANTHER" id="PTHR18945">
    <property type="entry name" value="NEUROTRANSMITTER GATED ION CHANNEL"/>
    <property type="match status" value="1"/>
</dbReference>
<dbReference type="CDD" id="cd19051">
    <property type="entry name" value="LGIC_TM_cation"/>
    <property type="match status" value="1"/>
</dbReference>
<dbReference type="OrthoDB" id="5975154at2759"/>